<gene>
    <name evidence="2" type="ORF">SOCE26_020630</name>
</gene>
<feature type="compositionally biased region" description="Basic residues" evidence="1">
    <location>
        <begin position="224"/>
        <end position="234"/>
    </location>
</feature>
<feature type="compositionally biased region" description="Basic residues" evidence="1">
    <location>
        <begin position="264"/>
        <end position="287"/>
    </location>
</feature>
<evidence type="ECO:0000313" key="2">
    <source>
        <dbReference type="EMBL" id="AUX40662.1"/>
    </source>
</evidence>
<dbReference type="PANTHER" id="PTHR43642:SF1">
    <property type="entry name" value="HYBRID SIGNAL TRANSDUCTION HISTIDINE KINASE G"/>
    <property type="match status" value="1"/>
</dbReference>
<reference evidence="2 3" key="1">
    <citation type="submission" date="2015-09" db="EMBL/GenBank/DDBJ databases">
        <title>Sorangium comparison.</title>
        <authorList>
            <person name="Zaburannyi N."/>
            <person name="Bunk B."/>
            <person name="Overmann J."/>
            <person name="Mueller R."/>
        </authorList>
    </citation>
    <scope>NUCLEOTIDE SEQUENCE [LARGE SCALE GENOMIC DNA]</scope>
    <source>
        <strain evidence="2 3">So ce26</strain>
    </source>
</reference>
<feature type="region of interest" description="Disordered" evidence="1">
    <location>
        <begin position="224"/>
        <end position="305"/>
    </location>
</feature>
<dbReference type="Proteomes" id="UP000238348">
    <property type="component" value="Chromosome"/>
</dbReference>
<evidence type="ECO:0000313" key="3">
    <source>
        <dbReference type="Proteomes" id="UP000238348"/>
    </source>
</evidence>
<sequence>MNHLNRAGDLIREPAAPLELARMNLRAAERAEESSAFDAALKYLAEGIARLPDDPWAAEYELSFALTTKMGLMQALSGRPDDALATLDQAVVHGGSRLDKTRAYGLKVRVHILKGDLHTALIEGLVALRAFGIDLPPFPSNEAVAGDVEATLKFIEGRSMESLCDLPMLADPEIAVLHSVLEEMISSCYFLASNNFGFCVMKILHPPPGSRRRDRLPGELARARRLHARSHRAPRPALDAGGGFAGERPPLRRARGQGGGPHGRALRGARRAQRGARPARRALRRAGARAGGEDAGAARPHRAAT</sequence>
<organism evidence="2 3">
    <name type="scientific">Sorangium cellulosum</name>
    <name type="common">Polyangium cellulosum</name>
    <dbReference type="NCBI Taxonomy" id="56"/>
    <lineage>
        <taxon>Bacteria</taxon>
        <taxon>Pseudomonadati</taxon>
        <taxon>Myxococcota</taxon>
        <taxon>Polyangia</taxon>
        <taxon>Polyangiales</taxon>
        <taxon>Polyangiaceae</taxon>
        <taxon>Sorangium</taxon>
    </lineage>
</organism>
<protein>
    <recommendedName>
        <fullName evidence="4">MalT-like TPR region domain-containing protein</fullName>
    </recommendedName>
</protein>
<dbReference type="EMBL" id="CP012673">
    <property type="protein sequence ID" value="AUX40662.1"/>
    <property type="molecule type" value="Genomic_DNA"/>
</dbReference>
<evidence type="ECO:0000256" key="1">
    <source>
        <dbReference type="SAM" id="MobiDB-lite"/>
    </source>
</evidence>
<name>A0A2L0EN30_SORCE</name>
<evidence type="ECO:0008006" key="4">
    <source>
        <dbReference type="Google" id="ProtNLM"/>
    </source>
</evidence>
<dbReference type="InterPro" id="IPR053159">
    <property type="entry name" value="Hybrid_Histidine_Kinase"/>
</dbReference>
<proteinExistence type="predicted"/>
<dbReference type="AlphaFoldDB" id="A0A2L0EN30"/>
<accession>A0A2L0EN30</accession>
<dbReference type="PANTHER" id="PTHR43642">
    <property type="entry name" value="HYBRID SIGNAL TRANSDUCTION HISTIDINE KINASE G"/>
    <property type="match status" value="1"/>
</dbReference>